<dbReference type="SUPFAM" id="SSF74853">
    <property type="entry name" value="Lamin A/C globular tail domain"/>
    <property type="match status" value="1"/>
</dbReference>
<dbReference type="InterPro" id="IPR016134">
    <property type="entry name" value="Dockerin_dom"/>
</dbReference>
<dbReference type="InterPro" id="IPR036415">
    <property type="entry name" value="Lamin_tail_dom_sf"/>
</dbReference>
<evidence type="ECO:0000259" key="3">
    <source>
        <dbReference type="PROSITE" id="PS51841"/>
    </source>
</evidence>
<keyword evidence="1" id="KW-0732">Signal</keyword>
<name>A0A0L6JKV2_9FIRM</name>
<evidence type="ECO:0000259" key="2">
    <source>
        <dbReference type="PROSITE" id="PS51766"/>
    </source>
</evidence>
<dbReference type="Gene3D" id="2.60.40.1260">
    <property type="entry name" value="Lamin Tail domain"/>
    <property type="match status" value="1"/>
</dbReference>
<keyword evidence="4" id="KW-0167">Capsid protein</keyword>
<dbReference type="PROSITE" id="PS51766">
    <property type="entry name" value="DOCKERIN"/>
    <property type="match status" value="1"/>
</dbReference>
<comment type="caution">
    <text evidence="4">The sequence shown here is derived from an EMBL/GenBank/DDBJ whole genome shotgun (WGS) entry which is preliminary data.</text>
</comment>
<dbReference type="InterPro" id="IPR044060">
    <property type="entry name" value="Bacterial_rp_domain"/>
</dbReference>
<keyword evidence="4" id="KW-0946">Virion</keyword>
<dbReference type="Pfam" id="PF08757">
    <property type="entry name" value="CotH"/>
    <property type="match status" value="1"/>
</dbReference>
<reference evidence="5" key="1">
    <citation type="submission" date="2015-07" db="EMBL/GenBank/DDBJ databases">
        <title>Near-Complete Genome Sequence of the Cellulolytic Bacterium Bacteroides (Pseudobacteroides) cellulosolvens ATCC 35603.</title>
        <authorList>
            <person name="Dassa B."/>
            <person name="Utturkar S.M."/>
            <person name="Klingeman D.M."/>
            <person name="Hurt R.A."/>
            <person name="Keller M."/>
            <person name="Xu J."/>
            <person name="Reddy Y.H.K."/>
            <person name="Borovok I."/>
            <person name="Grinberg I.R."/>
            <person name="Lamed R."/>
            <person name="Zhivin O."/>
            <person name="Bayer E.A."/>
            <person name="Brown S.D."/>
        </authorList>
    </citation>
    <scope>NUCLEOTIDE SEQUENCE [LARGE SCALE GENOMIC DNA]</scope>
    <source>
        <strain evidence="5">DSM 2933</strain>
    </source>
</reference>
<protein>
    <submittedName>
        <fullName evidence="4">Spore coat protein CotH</fullName>
    </submittedName>
</protein>
<feature type="chain" id="PRO_5038872127" evidence="1">
    <location>
        <begin position="18"/>
        <end position="982"/>
    </location>
</feature>
<evidence type="ECO:0000256" key="1">
    <source>
        <dbReference type="SAM" id="SignalP"/>
    </source>
</evidence>
<evidence type="ECO:0000313" key="4">
    <source>
        <dbReference type="EMBL" id="KNY26012.1"/>
    </source>
</evidence>
<evidence type="ECO:0000313" key="5">
    <source>
        <dbReference type="Proteomes" id="UP000036923"/>
    </source>
</evidence>
<accession>A0A0L6JKV2</accession>
<proteinExistence type="predicted"/>
<keyword evidence="5" id="KW-1185">Reference proteome</keyword>
<dbReference type="eggNOG" id="COG5337">
    <property type="taxonomic scope" value="Bacteria"/>
</dbReference>
<dbReference type="InterPro" id="IPR014867">
    <property type="entry name" value="Spore_coat_CotH_CotH2/3/7"/>
</dbReference>
<dbReference type="InterPro" id="IPR001322">
    <property type="entry name" value="Lamin_tail_dom"/>
</dbReference>
<dbReference type="InterPro" id="IPR008969">
    <property type="entry name" value="CarboxyPept-like_regulatory"/>
</dbReference>
<sequence length="982" mass="108389">MKRGLSLSLTASLILTAVTSGVGLDTTADSAQALFINEVMASNATVIRDGDVEDTKDGAKGGAYSDWIEIYNNSSESIDLTGYTISDDAASWTFPKGVVPAKGYLLVWASDKDKVAMDGQLHTNFKISSSGETITLKMPDGTVVDMVKTLSTADDQSYQRKIDGVSEMVISAKSTPKSANVFVEPIAVIGEPVFSYKGGFYNDAINLELTTTETNAKIYYTKNGSDPVPGAAGTFEYTGSINVKSRAGEANVLSMIQNISGDKNAPWIAPTGEVFKCTTIKAVVVKSDGKKSKIITHSYFVDPNMKTRYNLPVISLVTDEANLFDNNTGIYVNGNFLNEGQEWERPMHMEFFEKDGTLGFSHDSGVRLHGGWSRKYPQKTFRMYAEGYGDTDSFKYDIFPGLTKEANGKKLNSFKTLLIRNAGNDWASTMMRDEVMHKIVSHLDVETMAYRPSVVFLNGEYWGIYNIRERYDKHYLASHFNLEKDNVAILDYVANTTEKIDVQEGTQADADAFMNDITNYLKSNSITQNATYEQIKTKMDVSNFIDYNISEIFFGNTDWPGNNVSMWKYKTDDGKYHPEAPIGQDGRWRWFVKDMDFGLGLYNSSVNHNTLNYATLEYAEGGRSNYPWAVFLLKTLLQNTEFRNEFINRFADHINTTFDPVRINTIVDEAKSAIEAAMPEHSKRWNKIKMTATRPTDATWSKDIEVIKSYASNRPAIVRQHIVSKFGTNGVTGTASIKLNSVAQQGFIRINSLDVKSDTPGVTNAEAWTGTYFKGVPVTIKAVPQAGYKFDHWEGAAGVDASSDTITVTPSANLNLTAVFKVDDVVTPTPTSYKVSGYVGTDIESNVNLNLGFLVEIPGGNISATTDANGYFELANVPKNTALSIRISKKGFLLREIKNIDLSKDIQIATNEVPLIMWAGDIPVNGVGDNSINMSDVIQIAKSFNAITGDVNYNIDADINKDNAVNIKDVIILAKHFNASGY</sequence>
<dbReference type="PROSITE" id="PS00018">
    <property type="entry name" value="EF_HAND_1"/>
    <property type="match status" value="1"/>
</dbReference>
<feature type="domain" description="Dockerin" evidence="2">
    <location>
        <begin position="915"/>
        <end position="982"/>
    </location>
</feature>
<dbReference type="PATRIC" id="fig|398512.5.peg.1320"/>
<dbReference type="EMBL" id="LGTC01000001">
    <property type="protein sequence ID" value="KNY26012.1"/>
    <property type="molecule type" value="Genomic_DNA"/>
</dbReference>
<dbReference type="Pfam" id="PF00932">
    <property type="entry name" value="LTD"/>
    <property type="match status" value="1"/>
</dbReference>
<dbReference type="SUPFAM" id="SSF63446">
    <property type="entry name" value="Type I dockerin domain"/>
    <property type="match status" value="1"/>
</dbReference>
<feature type="domain" description="LTD" evidence="3">
    <location>
        <begin position="25"/>
        <end position="152"/>
    </location>
</feature>
<feature type="signal peptide" evidence="1">
    <location>
        <begin position="1"/>
        <end position="17"/>
    </location>
</feature>
<dbReference type="InterPro" id="IPR036439">
    <property type="entry name" value="Dockerin_dom_sf"/>
</dbReference>
<organism evidence="4 5">
    <name type="scientific">Pseudobacteroides cellulosolvens ATCC 35603 = DSM 2933</name>
    <dbReference type="NCBI Taxonomy" id="398512"/>
    <lineage>
        <taxon>Bacteria</taxon>
        <taxon>Bacillati</taxon>
        <taxon>Bacillota</taxon>
        <taxon>Clostridia</taxon>
        <taxon>Eubacteriales</taxon>
        <taxon>Oscillospiraceae</taxon>
        <taxon>Pseudobacteroides</taxon>
    </lineage>
</organism>
<dbReference type="Gene3D" id="2.60.40.4130">
    <property type="match status" value="1"/>
</dbReference>
<dbReference type="SUPFAM" id="SSF49464">
    <property type="entry name" value="Carboxypeptidase regulatory domain-like"/>
    <property type="match status" value="1"/>
</dbReference>
<dbReference type="AlphaFoldDB" id="A0A0L6JKV2"/>
<gene>
    <name evidence="4" type="ORF">Bccel_1274</name>
</gene>
<dbReference type="Pfam" id="PF13287">
    <property type="entry name" value="Fn3_assoc"/>
    <property type="match status" value="1"/>
</dbReference>
<dbReference type="RefSeq" id="WP_050753177.1">
    <property type="nucleotide sequence ID" value="NZ_JQKC01000043.1"/>
</dbReference>
<dbReference type="GO" id="GO:0000272">
    <property type="term" value="P:polysaccharide catabolic process"/>
    <property type="evidence" value="ECO:0007669"/>
    <property type="project" value="InterPro"/>
</dbReference>
<dbReference type="InterPro" id="IPR018247">
    <property type="entry name" value="EF_Hand_1_Ca_BS"/>
</dbReference>
<dbReference type="PROSITE" id="PS51841">
    <property type="entry name" value="LTD"/>
    <property type="match status" value="1"/>
</dbReference>
<dbReference type="CDD" id="cd14254">
    <property type="entry name" value="Dockerin_II"/>
    <property type="match status" value="1"/>
</dbReference>
<dbReference type="OrthoDB" id="9806464at2"/>
<dbReference type="Pfam" id="PF18998">
    <property type="entry name" value="Flg_new_2"/>
    <property type="match status" value="1"/>
</dbReference>
<dbReference type="Proteomes" id="UP000036923">
    <property type="component" value="Unassembled WGS sequence"/>
</dbReference>
<dbReference type="InterPro" id="IPR026876">
    <property type="entry name" value="Fn3_assoc_repeat"/>
</dbReference>
<dbReference type="STRING" id="398512.Bccel_1274"/>